<dbReference type="Proteomes" id="UP000515561">
    <property type="component" value="Chromosome"/>
</dbReference>
<proteinExistence type="predicted"/>
<dbReference type="KEGG" id="acel:acsn021_19550"/>
<keyword evidence="2" id="KW-1185">Reference proteome</keyword>
<accession>A0A6S6QXD4</accession>
<dbReference type="EMBL" id="AP023367">
    <property type="protein sequence ID" value="BCJ94386.1"/>
    <property type="molecule type" value="Genomic_DNA"/>
</dbReference>
<dbReference type="AlphaFoldDB" id="A0A6S6QXD4"/>
<reference evidence="1 2" key="1">
    <citation type="journal article" date="2016" name="Int. J. Syst. Evol. Microbiol.">
        <title>Descriptions of Anaerotaenia torta gen. nov., sp. nov. and Anaerocolumna cellulosilytica gen. nov., sp. nov. isolated from a methanogenic reactor of cattle waste.</title>
        <authorList>
            <person name="Uek A."/>
            <person name="Ohtaki Y."/>
            <person name="Kaku N."/>
            <person name="Ueki K."/>
        </authorList>
    </citation>
    <scope>NUCLEOTIDE SEQUENCE [LARGE SCALE GENOMIC DNA]</scope>
    <source>
        <strain evidence="1 2">SN021</strain>
    </source>
</reference>
<organism evidence="1 2">
    <name type="scientific">Anaerocolumna cellulosilytica</name>
    <dbReference type="NCBI Taxonomy" id="433286"/>
    <lineage>
        <taxon>Bacteria</taxon>
        <taxon>Bacillati</taxon>
        <taxon>Bacillota</taxon>
        <taxon>Clostridia</taxon>
        <taxon>Lachnospirales</taxon>
        <taxon>Lachnospiraceae</taxon>
        <taxon>Anaerocolumna</taxon>
    </lineage>
</organism>
<sequence length="82" mass="9787">MHKRDLDELLNNGLTESYEYSQYDYTNDKIGSIVTYGFPDLSNIFRFTQYLTALNNISVLEKIDYINISLRSSDWFYKGYYK</sequence>
<gene>
    <name evidence="1" type="ORF">acsn021_19550</name>
</gene>
<name>A0A6S6QXD4_9FIRM</name>
<evidence type="ECO:0000313" key="1">
    <source>
        <dbReference type="EMBL" id="BCJ94386.1"/>
    </source>
</evidence>
<evidence type="ECO:0000313" key="2">
    <source>
        <dbReference type="Proteomes" id="UP000515561"/>
    </source>
</evidence>
<protein>
    <submittedName>
        <fullName evidence="1">Uncharacterized protein</fullName>
    </submittedName>
</protein>